<keyword evidence="5" id="KW-1185">Reference proteome</keyword>
<feature type="compositionally biased region" description="Pro residues" evidence="2">
    <location>
        <begin position="98"/>
        <end position="108"/>
    </location>
</feature>
<evidence type="ECO:0000256" key="2">
    <source>
        <dbReference type="SAM" id="MobiDB-lite"/>
    </source>
</evidence>
<dbReference type="Proteomes" id="UP001176961">
    <property type="component" value="Unassembled WGS sequence"/>
</dbReference>
<protein>
    <recommendedName>
        <fullName evidence="3">Nematode cuticle collagen N-terminal domain-containing protein</fullName>
    </recommendedName>
</protein>
<dbReference type="InterPro" id="IPR002486">
    <property type="entry name" value="Col_cuticle_N"/>
</dbReference>
<dbReference type="Pfam" id="PF01391">
    <property type="entry name" value="Collagen"/>
    <property type="match status" value="1"/>
</dbReference>
<evidence type="ECO:0000313" key="5">
    <source>
        <dbReference type="Proteomes" id="UP001176961"/>
    </source>
</evidence>
<sequence length="318" mass="32905">MILCLAGFSSALSAALILISIAYLGYIASDLSEFYEGSLKDLEEFKGFADDAWAKMLVTNSPIRLPRRVPVEVRAATDRENGPPSFGPPRNICDPEPNNCPPGPPGPAGQPGENGPDGEDGLEGRPGESFNGLVTVRPKTYDVACNCPAGPPGPQGTVGRPGRAGRNGFTGRQGYRGNYGPPGPPGPAGDQGRQGFPGAVGPRGRPGLNGRRGQGHPGPRGQQGPHGPPGPNGENGQNGEHGLHGLSGPQGPPGLPGYDGEDGLPGVPGDPGLNGEDAAYCKCPRRNREAKQRGVKAEVVKKPVKIHSNDGRIRISNK</sequence>
<feature type="compositionally biased region" description="Low complexity" evidence="2">
    <location>
        <begin position="264"/>
        <end position="275"/>
    </location>
</feature>
<dbReference type="Gene3D" id="1.20.5.320">
    <property type="entry name" value="6-Phosphogluconate Dehydrogenase, domain 3"/>
    <property type="match status" value="1"/>
</dbReference>
<evidence type="ECO:0000256" key="1">
    <source>
        <dbReference type="ARBA" id="ARBA00022737"/>
    </source>
</evidence>
<dbReference type="PANTHER" id="PTHR24637:SF236">
    <property type="entry name" value="NEMATODE CUTICLE COLLAGEN N-TERMINAL DOMAIN-CONTAINING PROTEIN"/>
    <property type="match status" value="1"/>
</dbReference>
<dbReference type="Pfam" id="PF01484">
    <property type="entry name" value="Col_cuticle_N"/>
    <property type="match status" value="1"/>
</dbReference>
<dbReference type="EMBL" id="CATQJL010000316">
    <property type="protein sequence ID" value="CAJ0607895.1"/>
    <property type="molecule type" value="Genomic_DNA"/>
</dbReference>
<reference evidence="4" key="1">
    <citation type="submission" date="2023-07" db="EMBL/GenBank/DDBJ databases">
        <authorList>
            <consortium name="CYATHOMIX"/>
        </authorList>
    </citation>
    <scope>NUCLEOTIDE SEQUENCE</scope>
    <source>
        <strain evidence="4">N/A</strain>
    </source>
</reference>
<evidence type="ECO:0000259" key="3">
    <source>
        <dbReference type="SMART" id="SM01088"/>
    </source>
</evidence>
<dbReference type="InterPro" id="IPR008160">
    <property type="entry name" value="Collagen"/>
</dbReference>
<proteinExistence type="predicted"/>
<feature type="region of interest" description="Disordered" evidence="2">
    <location>
        <begin position="147"/>
        <end position="278"/>
    </location>
</feature>
<evidence type="ECO:0000313" key="4">
    <source>
        <dbReference type="EMBL" id="CAJ0607895.1"/>
    </source>
</evidence>
<feature type="domain" description="Nematode cuticle collagen N-terminal" evidence="3">
    <location>
        <begin position="5"/>
        <end position="56"/>
    </location>
</feature>
<name>A0AA36MEZ4_CYLNA</name>
<feature type="compositionally biased region" description="Low complexity" evidence="2">
    <location>
        <begin position="232"/>
        <end position="249"/>
    </location>
</feature>
<organism evidence="4 5">
    <name type="scientific">Cylicocyclus nassatus</name>
    <name type="common">Nematode worm</name>
    <dbReference type="NCBI Taxonomy" id="53992"/>
    <lineage>
        <taxon>Eukaryota</taxon>
        <taxon>Metazoa</taxon>
        <taxon>Ecdysozoa</taxon>
        <taxon>Nematoda</taxon>
        <taxon>Chromadorea</taxon>
        <taxon>Rhabditida</taxon>
        <taxon>Rhabditina</taxon>
        <taxon>Rhabditomorpha</taxon>
        <taxon>Strongyloidea</taxon>
        <taxon>Strongylidae</taxon>
        <taxon>Cylicocyclus</taxon>
    </lineage>
</organism>
<dbReference type="GO" id="GO:0042302">
    <property type="term" value="F:structural constituent of cuticle"/>
    <property type="evidence" value="ECO:0007669"/>
    <property type="project" value="InterPro"/>
</dbReference>
<feature type="region of interest" description="Disordered" evidence="2">
    <location>
        <begin position="75"/>
        <end position="133"/>
    </location>
</feature>
<dbReference type="SMART" id="SM01088">
    <property type="entry name" value="Col_cuticle_N"/>
    <property type="match status" value="1"/>
</dbReference>
<gene>
    <name evidence="4" type="ORF">CYNAS_LOCUS19878</name>
</gene>
<dbReference type="AlphaFoldDB" id="A0AA36MEZ4"/>
<accession>A0AA36MEZ4</accession>
<dbReference type="PANTHER" id="PTHR24637">
    <property type="entry name" value="COLLAGEN"/>
    <property type="match status" value="1"/>
</dbReference>
<keyword evidence="1" id="KW-0677">Repeat</keyword>
<comment type="caution">
    <text evidence="4">The sequence shown here is derived from an EMBL/GenBank/DDBJ whole genome shotgun (WGS) entry which is preliminary data.</text>
</comment>